<dbReference type="Proteomes" id="UP000644507">
    <property type="component" value="Unassembled WGS sequence"/>
</dbReference>
<evidence type="ECO:0000313" key="3">
    <source>
        <dbReference type="Proteomes" id="UP000644507"/>
    </source>
</evidence>
<dbReference type="AlphaFoldDB" id="A0A918WFE9"/>
<reference evidence="2" key="2">
    <citation type="submission" date="2020-09" db="EMBL/GenBank/DDBJ databases">
        <authorList>
            <person name="Sun Q."/>
            <person name="Kim S."/>
        </authorList>
    </citation>
    <scope>NUCLEOTIDE SEQUENCE</scope>
    <source>
        <strain evidence="2">KCTC 12988</strain>
    </source>
</reference>
<dbReference type="PANTHER" id="PTHR37947:SF1">
    <property type="entry name" value="BLL2462 PROTEIN"/>
    <property type="match status" value="1"/>
</dbReference>
<protein>
    <submittedName>
        <fullName evidence="2">Membrane protein</fullName>
    </submittedName>
</protein>
<keyword evidence="1" id="KW-1133">Transmembrane helix</keyword>
<organism evidence="2 3">
    <name type="scientific">Roseibacillus persicicus</name>
    <dbReference type="NCBI Taxonomy" id="454148"/>
    <lineage>
        <taxon>Bacteria</taxon>
        <taxon>Pseudomonadati</taxon>
        <taxon>Verrucomicrobiota</taxon>
        <taxon>Verrucomicrobiia</taxon>
        <taxon>Verrucomicrobiales</taxon>
        <taxon>Verrucomicrobiaceae</taxon>
        <taxon>Roseibacillus</taxon>
    </lineage>
</organism>
<reference evidence="2" key="1">
    <citation type="journal article" date="2014" name="Int. J. Syst. Evol. Microbiol.">
        <title>Complete genome sequence of Corynebacterium casei LMG S-19264T (=DSM 44701T), isolated from a smear-ripened cheese.</title>
        <authorList>
            <consortium name="US DOE Joint Genome Institute (JGI-PGF)"/>
            <person name="Walter F."/>
            <person name="Albersmeier A."/>
            <person name="Kalinowski J."/>
            <person name="Ruckert C."/>
        </authorList>
    </citation>
    <scope>NUCLEOTIDE SEQUENCE</scope>
    <source>
        <strain evidence="2">KCTC 12988</strain>
    </source>
</reference>
<sequence>MTLDPIFPFSWVLLLAVGAVGLTLLAHRLPGKRLGKFRNGTLTLFRLLAVLGIVTLLLRPSREESLTPPSVERTLLVAVDTSGSMKEADQDGVPRIDHARKALREAKLFDEENSSVTFFEFSNGAHFSSPAEIQAASANGIETHFHSSFRKMMRSFGGPPPVALLVLSDGHDLESISPGQTAKLASARDCPIYAVPFGAQGSARDVSIRATTFHPYTFRKQVTNLQATIRALGCQNETLIVDLIREGEQITQKRIETGTQPYHDVEFAVNEEDPGQFEYSIRVRQVTGEVSVENNMAVTYLNVLDEKIKALLIEGDPYWDTTFLRRSLARNDKLDVDALVRFTPNRTRAIRSNENRKDEPLDTPSTAKDFSPYRVVILGKSVETVLGEEGIAALEEWVDKEAGVVIFSRGRAWGGTAKSDLEPIDWSADQTSASRVEVTQQGLSMAPFRMLHSRSDAAELPPILAYEPIGKPKTLAAAYGQTSTDDPAIVYRRLGSGQTLSLGVANLWNWVFNAKTEFDNNLYDLFWDQLLLWLLANDGITPGSDYALQTNTANLPLGEEMTFSLLYNGKTPLSAAPTVQLRHNGAEAAILSLNPDPSGDSASLNFTPRAAGRYEAVTTLPGGKELQVRFLVFREQLERTETATDLAYLQQLATASGGRLIEPDEISELVSNLLLETAPMEARTRLVPLWNTALICLALVFLLAAEWFLRRRWGLT</sequence>
<comment type="caution">
    <text evidence="2">The sequence shown here is derived from an EMBL/GenBank/DDBJ whole genome shotgun (WGS) entry which is preliminary data.</text>
</comment>
<evidence type="ECO:0000256" key="1">
    <source>
        <dbReference type="SAM" id="Phobius"/>
    </source>
</evidence>
<evidence type="ECO:0000313" key="2">
    <source>
        <dbReference type="EMBL" id="GHC40620.1"/>
    </source>
</evidence>
<keyword evidence="1" id="KW-0472">Membrane</keyword>
<dbReference type="PANTHER" id="PTHR37947">
    <property type="entry name" value="BLL2462 PROTEIN"/>
    <property type="match status" value="1"/>
</dbReference>
<feature type="transmembrane region" description="Helical" evidence="1">
    <location>
        <begin position="6"/>
        <end position="27"/>
    </location>
</feature>
<dbReference type="SUPFAM" id="SSF52317">
    <property type="entry name" value="Class I glutamine amidotransferase-like"/>
    <property type="match status" value="1"/>
</dbReference>
<dbReference type="RefSeq" id="WP_189566373.1">
    <property type="nucleotide sequence ID" value="NZ_BMXI01000001.1"/>
</dbReference>
<accession>A0A918WFE9</accession>
<keyword evidence="3" id="KW-1185">Reference proteome</keyword>
<name>A0A918WFE9_9BACT</name>
<feature type="transmembrane region" description="Helical" evidence="1">
    <location>
        <begin position="39"/>
        <end position="58"/>
    </location>
</feature>
<proteinExistence type="predicted"/>
<feature type="transmembrane region" description="Helical" evidence="1">
    <location>
        <begin position="689"/>
        <end position="709"/>
    </location>
</feature>
<dbReference type="InterPro" id="IPR029062">
    <property type="entry name" value="Class_I_gatase-like"/>
</dbReference>
<dbReference type="InterPro" id="IPR036465">
    <property type="entry name" value="vWFA_dom_sf"/>
</dbReference>
<gene>
    <name evidence="2" type="ORF">GCM10007100_01410</name>
</gene>
<dbReference type="EMBL" id="BMXI01000001">
    <property type="protein sequence ID" value="GHC40620.1"/>
    <property type="molecule type" value="Genomic_DNA"/>
</dbReference>
<dbReference type="Gene3D" id="3.40.50.410">
    <property type="entry name" value="von Willebrand factor, type A domain"/>
    <property type="match status" value="1"/>
</dbReference>
<dbReference type="Gene3D" id="3.40.50.880">
    <property type="match status" value="1"/>
</dbReference>
<keyword evidence="1" id="KW-0812">Transmembrane</keyword>
<dbReference type="SUPFAM" id="SSF53300">
    <property type="entry name" value="vWA-like"/>
    <property type="match status" value="1"/>
</dbReference>